<sequence>MDRAAGEFIDLGSRLPLEEYHEHDTLQDPLTLESKYKSEGDMSWNRTREEGLHPWIKSETVIGHVKEESSNDFEAILEDVESGVLEEKFDILCPISARFPTDIEQDPQQRNHSHMKDPICHSSLKQTCEYQRHTMNQAGQHKIAMILLTKIEKFPCNMCDKSFTQKGSLNLLMKTHVDERPFTCDECGTITKSKVHLRKHLKWMHCRTDYACKICGKSFAHQSSLKTHNKTHKPGTLSHSCEICNKRFYRKDHLERHEMIHTRVRTFSCETCRKQYSRHSDLTSHYVTHAVQGNCCKICNTNFENQKASRNHVRTMHKLFDLKKFVINGSLCGSESTAEDHKSNNHESKEPLVCDFCGKIFSFPSKFKKHLISHSSEKPHPCKICDKKFGRIELLKKHMKVVHENRELFSCEICGKSLKNESSLKAHVNLHIGKKTFSCKMCGDNFAYRSGLRRHLIRHTGLEPYSCNICGRKYTEKHKFEDHQRTHTGEKPFQCEICGKCFGYERARNDHLKTHTERIECKVCKMRYKTKQSFDKHKSECKSENRFKCDICPHTSSSRVTLWRHKLTHQTERRLKCDHCDASFHTMGELIKHTAVHTGDWSFTCTICGKNFQQKSRFEAHTKKNHEDGLKRELRIVLVRCKVPETSQYISTKKEKNEEPSIRKMPPTSANISFDPQISKRNRQETPVNWTDLMTPIRQADHGPNIDFEAILHDPSDLKDEKLVFNLDIMGSISSSPT</sequence>
<name>A0ACC2N5T3_9HYME</name>
<evidence type="ECO:0000313" key="1">
    <source>
        <dbReference type="EMBL" id="KAJ8665010.1"/>
    </source>
</evidence>
<keyword evidence="2" id="KW-1185">Reference proteome</keyword>
<feature type="non-terminal residue" evidence="1">
    <location>
        <position position="738"/>
    </location>
</feature>
<gene>
    <name evidence="1" type="ORF">QAD02_006672</name>
</gene>
<dbReference type="Proteomes" id="UP001239111">
    <property type="component" value="Chromosome 4"/>
</dbReference>
<comment type="caution">
    <text evidence="1">The sequence shown here is derived from an EMBL/GenBank/DDBJ whole genome shotgun (WGS) entry which is preliminary data.</text>
</comment>
<protein>
    <submittedName>
        <fullName evidence="1">Uncharacterized protein</fullName>
    </submittedName>
</protein>
<accession>A0ACC2N5T3</accession>
<organism evidence="1 2">
    <name type="scientific">Eretmocerus hayati</name>
    <dbReference type="NCBI Taxonomy" id="131215"/>
    <lineage>
        <taxon>Eukaryota</taxon>
        <taxon>Metazoa</taxon>
        <taxon>Ecdysozoa</taxon>
        <taxon>Arthropoda</taxon>
        <taxon>Hexapoda</taxon>
        <taxon>Insecta</taxon>
        <taxon>Pterygota</taxon>
        <taxon>Neoptera</taxon>
        <taxon>Endopterygota</taxon>
        <taxon>Hymenoptera</taxon>
        <taxon>Apocrita</taxon>
        <taxon>Proctotrupomorpha</taxon>
        <taxon>Chalcidoidea</taxon>
        <taxon>Aphelinidae</taxon>
        <taxon>Aphelininae</taxon>
        <taxon>Eretmocerus</taxon>
    </lineage>
</organism>
<proteinExistence type="predicted"/>
<reference evidence="1" key="1">
    <citation type="submission" date="2023-04" db="EMBL/GenBank/DDBJ databases">
        <title>A chromosome-level genome assembly of the parasitoid wasp Eretmocerus hayati.</title>
        <authorList>
            <person name="Zhong Y."/>
            <person name="Liu S."/>
            <person name="Liu Y."/>
        </authorList>
    </citation>
    <scope>NUCLEOTIDE SEQUENCE</scope>
    <source>
        <strain evidence="1">ZJU_SS_LIU_2023</strain>
    </source>
</reference>
<dbReference type="EMBL" id="CM056744">
    <property type="protein sequence ID" value="KAJ8665010.1"/>
    <property type="molecule type" value="Genomic_DNA"/>
</dbReference>
<evidence type="ECO:0000313" key="2">
    <source>
        <dbReference type="Proteomes" id="UP001239111"/>
    </source>
</evidence>